<dbReference type="Pfam" id="PF03704">
    <property type="entry name" value="BTAD"/>
    <property type="match status" value="1"/>
</dbReference>
<dbReference type="SUPFAM" id="SSF48371">
    <property type="entry name" value="ARM repeat"/>
    <property type="match status" value="1"/>
</dbReference>
<evidence type="ECO:0000256" key="3">
    <source>
        <dbReference type="PROSITE-ProRule" id="PRU00339"/>
    </source>
</evidence>
<evidence type="ECO:0000256" key="1">
    <source>
        <dbReference type="ARBA" id="ARBA00022737"/>
    </source>
</evidence>
<dbReference type="PANTHER" id="PTHR45586:SF14">
    <property type="entry name" value="TETRATRICOPEPTIDE TPR_2 REPEAT PROTEIN"/>
    <property type="match status" value="1"/>
</dbReference>
<proteinExistence type="predicted"/>
<dbReference type="Proteomes" id="UP000238823">
    <property type="component" value="Unassembled WGS sequence"/>
</dbReference>
<dbReference type="Pfam" id="PF13432">
    <property type="entry name" value="TPR_16"/>
    <property type="match status" value="1"/>
</dbReference>
<dbReference type="Pfam" id="PF13646">
    <property type="entry name" value="HEAT_2"/>
    <property type="match status" value="1"/>
</dbReference>
<gene>
    <name evidence="5" type="ORF">ENSA7_25310</name>
</gene>
<evidence type="ECO:0000313" key="6">
    <source>
        <dbReference type="Proteomes" id="UP000238823"/>
    </source>
</evidence>
<dbReference type="PANTHER" id="PTHR45586">
    <property type="entry name" value="TPR REPEAT-CONTAINING PROTEIN PA4667"/>
    <property type="match status" value="1"/>
</dbReference>
<protein>
    <submittedName>
        <fullName evidence="5">Tetratricopeptide repeat protein</fullName>
    </submittedName>
</protein>
<dbReference type="PROSITE" id="PS50005">
    <property type="entry name" value="TPR"/>
    <property type="match status" value="1"/>
</dbReference>
<reference evidence="5 6" key="1">
    <citation type="submission" date="2018-03" db="EMBL/GenBank/DDBJ databases">
        <title>Draft Genome Sequences of the Obligatory Marine Myxobacteria Enhygromyxa salina SWB007.</title>
        <authorList>
            <person name="Poehlein A."/>
            <person name="Moghaddam J.A."/>
            <person name="Harms H."/>
            <person name="Alanjari M."/>
            <person name="Koenig G.M."/>
            <person name="Daniel R."/>
            <person name="Schaeberle T.F."/>
        </authorList>
    </citation>
    <scope>NUCLEOTIDE SEQUENCE [LARGE SCALE GENOMIC DNA]</scope>
    <source>
        <strain evidence="5 6">SWB007</strain>
    </source>
</reference>
<dbReference type="InterPro" id="IPR011989">
    <property type="entry name" value="ARM-like"/>
</dbReference>
<evidence type="ECO:0000259" key="4">
    <source>
        <dbReference type="Pfam" id="PF03704"/>
    </source>
</evidence>
<feature type="repeat" description="TPR" evidence="3">
    <location>
        <begin position="716"/>
        <end position="749"/>
    </location>
</feature>
<dbReference type="EMBL" id="PVNL01000050">
    <property type="protein sequence ID" value="PRQ07763.1"/>
    <property type="molecule type" value="Genomic_DNA"/>
</dbReference>
<keyword evidence="2 3" id="KW-0802">TPR repeat</keyword>
<name>A0A2S9YRN9_9BACT</name>
<evidence type="ECO:0000256" key="2">
    <source>
        <dbReference type="ARBA" id="ARBA00022803"/>
    </source>
</evidence>
<dbReference type="SMART" id="SM00028">
    <property type="entry name" value="TPR"/>
    <property type="match status" value="8"/>
</dbReference>
<dbReference type="InterPro" id="IPR005158">
    <property type="entry name" value="BTAD"/>
</dbReference>
<dbReference type="SUPFAM" id="SSF48452">
    <property type="entry name" value="TPR-like"/>
    <property type="match status" value="3"/>
</dbReference>
<comment type="caution">
    <text evidence="5">The sequence shown here is derived from an EMBL/GenBank/DDBJ whole genome shotgun (WGS) entry which is preliminary data.</text>
</comment>
<keyword evidence="1" id="KW-0677">Repeat</keyword>
<dbReference type="InterPro" id="IPR016024">
    <property type="entry name" value="ARM-type_fold"/>
</dbReference>
<dbReference type="AlphaFoldDB" id="A0A2S9YRN9"/>
<dbReference type="Pfam" id="PF14559">
    <property type="entry name" value="TPR_19"/>
    <property type="match status" value="1"/>
</dbReference>
<accession>A0A2S9YRN9</accession>
<dbReference type="InterPro" id="IPR011990">
    <property type="entry name" value="TPR-like_helical_dom_sf"/>
</dbReference>
<dbReference type="InterPro" id="IPR051012">
    <property type="entry name" value="CellSynth/LPSAsmb/PSIAsmb"/>
</dbReference>
<organism evidence="5 6">
    <name type="scientific">Enhygromyxa salina</name>
    <dbReference type="NCBI Taxonomy" id="215803"/>
    <lineage>
        <taxon>Bacteria</taxon>
        <taxon>Pseudomonadati</taxon>
        <taxon>Myxococcota</taxon>
        <taxon>Polyangia</taxon>
        <taxon>Nannocystales</taxon>
        <taxon>Nannocystaceae</taxon>
        <taxon>Enhygromyxa</taxon>
    </lineage>
</organism>
<dbReference type="Gene3D" id="1.25.10.10">
    <property type="entry name" value="Leucine-rich Repeat Variant"/>
    <property type="match status" value="1"/>
</dbReference>
<sequence>MPRPRHPNRPLPPLSPGRRVIGSAHRLISVIGLAGLATALSLPVVAAPPDDDWTIETQPDDDKLVKQRFDKLRANPFDGKQWRELEKALGRGGLIKRIESASDRSPSNVALQILRAQGDMLQGDPAAAAARLAKLHGKSGKWDRRVFDMRIDALEQAKSWAEAIDALELEAKTDPKEAERLLERAYKLADRASMHDRALELAKLLAAKLPKDVGATVRVARAARGAGKHDESDAAYQKAIAKAKGEAKSELVAERARAMIDAGHPGDAAELLWDMLDDAARGRADQREGWWDDLETCYRKEARSEILVSELRKWLEDAKHGKEVAAWQALARAQKAAGQNPIPALKQAIDLAPRDPVARAALIEALEEQGQSAAALEQYRELKGRSSEEVRLGLEMAERLMTNGERDTGLEIAAEIRQNGSRDSDTLLLLIEFYNNVDERDLALDTAQSLVKVAGRSADARIALGEQLWEMGQRKEALAQWEQLPKLVRPSHKGWYRHAEILADHATMDRNLRDTALDSLEKALSSKPSEPTYLRLQAMLEEERNRPDRALEIWEKVRVVAQDPTQELLRAEARTRIVELLVGPGLPKRAEKRAAAVATAEVALASGASPEALEAGLFLAELYSREENYVSAVQMFTKLRDLFPADPDRLMELAIAQRRAGQPGEAVRTLEKLLPLAPSREVDALVMLTELSHELDKPEEAREAAVRALGQGSSGVRALLRLGELSERRGNIDQAMWCYQTVLEAQPDHARTRMRLAELQLTTGDIQGAAASFRELLESGGPSDLMREAGARALDLAEVTESINAVLELAVKRTKREPNADEPRDFLLSTLDRVDRAQVERWLRADGDARDDDRVAAMRRPLVAALSRGSINNRMSAAEHLGELGLPDTAVHLARTGANLQPPRDATHAVRQRFIAARVAATHAAGELDDPESIPVMAEIIADRGVDSPVRAAAFWALARSSDPAAAEPLRQRIRGQDDEVAITLSCLGLARLSRDEHRVEDLIIIDRIARNSSRPSVRRACAFAAAALTPDFRVVRLHPQLQDADPFIAAIAAWRIGQVDPTKLQADGLEALFRVYFGPGGLPRDAAIASLARLLGSDPPRGGVASPPASRQRNWDTVVERWLVDHLAPEIEPLPPAALDAHLAQVLSAWQASIAGTRAELSAARGAARACARVPSDALPTDDRPTQLCLEPLVRGTVEISK</sequence>
<evidence type="ECO:0000313" key="5">
    <source>
        <dbReference type="EMBL" id="PRQ07763.1"/>
    </source>
</evidence>
<dbReference type="InterPro" id="IPR019734">
    <property type="entry name" value="TPR_rpt"/>
</dbReference>
<dbReference type="Gene3D" id="1.25.40.10">
    <property type="entry name" value="Tetratricopeptide repeat domain"/>
    <property type="match status" value="2"/>
</dbReference>
<feature type="domain" description="Bacterial transcriptional activator" evidence="4">
    <location>
        <begin position="324"/>
        <end position="400"/>
    </location>
</feature>